<evidence type="ECO:0000313" key="2">
    <source>
        <dbReference type="Proteomes" id="UP000289738"/>
    </source>
</evidence>
<sequence length="62" mass="7228">MENADVERRVMMCSGGIHQKIKGQIRPRCQIPGQKRAAELMQKLERKSIKFNLLTDYAKRIL</sequence>
<proteinExistence type="predicted"/>
<accession>A0A445EBV6</accession>
<dbReference type="AlphaFoldDB" id="A0A445EBV6"/>
<gene>
    <name evidence="1" type="ORF">Ahy_A02g007109</name>
</gene>
<dbReference type="EMBL" id="SDMP01000002">
    <property type="protein sequence ID" value="RYR72881.1"/>
    <property type="molecule type" value="Genomic_DNA"/>
</dbReference>
<organism evidence="1 2">
    <name type="scientific">Arachis hypogaea</name>
    <name type="common">Peanut</name>
    <dbReference type="NCBI Taxonomy" id="3818"/>
    <lineage>
        <taxon>Eukaryota</taxon>
        <taxon>Viridiplantae</taxon>
        <taxon>Streptophyta</taxon>
        <taxon>Embryophyta</taxon>
        <taxon>Tracheophyta</taxon>
        <taxon>Spermatophyta</taxon>
        <taxon>Magnoliopsida</taxon>
        <taxon>eudicotyledons</taxon>
        <taxon>Gunneridae</taxon>
        <taxon>Pentapetalae</taxon>
        <taxon>rosids</taxon>
        <taxon>fabids</taxon>
        <taxon>Fabales</taxon>
        <taxon>Fabaceae</taxon>
        <taxon>Papilionoideae</taxon>
        <taxon>50 kb inversion clade</taxon>
        <taxon>dalbergioids sensu lato</taxon>
        <taxon>Dalbergieae</taxon>
        <taxon>Pterocarpus clade</taxon>
        <taxon>Arachis</taxon>
    </lineage>
</organism>
<dbReference type="Proteomes" id="UP000289738">
    <property type="component" value="Chromosome A02"/>
</dbReference>
<keyword evidence="2" id="KW-1185">Reference proteome</keyword>
<comment type="caution">
    <text evidence="1">The sequence shown here is derived from an EMBL/GenBank/DDBJ whole genome shotgun (WGS) entry which is preliminary data.</text>
</comment>
<evidence type="ECO:0000313" key="1">
    <source>
        <dbReference type="EMBL" id="RYR72881.1"/>
    </source>
</evidence>
<reference evidence="1 2" key="1">
    <citation type="submission" date="2019-01" db="EMBL/GenBank/DDBJ databases">
        <title>Sequencing of cultivated peanut Arachis hypogaea provides insights into genome evolution and oil improvement.</title>
        <authorList>
            <person name="Chen X."/>
        </authorList>
    </citation>
    <scope>NUCLEOTIDE SEQUENCE [LARGE SCALE GENOMIC DNA]</scope>
    <source>
        <strain evidence="2">cv. Fuhuasheng</strain>
        <tissue evidence="1">Leaves</tissue>
    </source>
</reference>
<protein>
    <submittedName>
        <fullName evidence="1">Uncharacterized protein</fullName>
    </submittedName>
</protein>
<name>A0A445EBV6_ARAHY</name>